<gene>
    <name evidence="1" type="ORF">K0M31_010867</name>
</gene>
<evidence type="ECO:0000313" key="2">
    <source>
        <dbReference type="Proteomes" id="UP001177670"/>
    </source>
</evidence>
<name>A0AA40FLY3_9HYME</name>
<proteinExistence type="predicted"/>
<sequence>SSCPATADRTTTMHARDIDWRVGAKGGEKGKGWRESKASRRWRWRDREKVIERSVWLVCKKLRERRPGAEITDQGVSKQLRCRQEVRPNSVRLEVTARRSRGLRPAAGCGRGSRLTGSALSPLPANGRGGYIGVTG</sequence>
<dbReference type="Proteomes" id="UP001177670">
    <property type="component" value="Unassembled WGS sequence"/>
</dbReference>
<protein>
    <submittedName>
        <fullName evidence="1">Uncharacterized protein</fullName>
    </submittedName>
</protein>
<reference evidence="1" key="1">
    <citation type="submission" date="2021-10" db="EMBL/GenBank/DDBJ databases">
        <title>Melipona bicolor Genome sequencing and assembly.</title>
        <authorList>
            <person name="Araujo N.S."/>
            <person name="Arias M.C."/>
        </authorList>
    </citation>
    <scope>NUCLEOTIDE SEQUENCE</scope>
    <source>
        <strain evidence="1">USP_2M_L1-L4_2017</strain>
        <tissue evidence="1">Whole body</tissue>
    </source>
</reference>
<comment type="caution">
    <text evidence="1">The sequence shown here is derived from an EMBL/GenBank/DDBJ whole genome shotgun (WGS) entry which is preliminary data.</text>
</comment>
<feature type="non-terminal residue" evidence="1">
    <location>
        <position position="1"/>
    </location>
</feature>
<dbReference type="AlphaFoldDB" id="A0AA40FLY3"/>
<organism evidence="1 2">
    <name type="scientific">Melipona bicolor</name>
    <dbReference type="NCBI Taxonomy" id="60889"/>
    <lineage>
        <taxon>Eukaryota</taxon>
        <taxon>Metazoa</taxon>
        <taxon>Ecdysozoa</taxon>
        <taxon>Arthropoda</taxon>
        <taxon>Hexapoda</taxon>
        <taxon>Insecta</taxon>
        <taxon>Pterygota</taxon>
        <taxon>Neoptera</taxon>
        <taxon>Endopterygota</taxon>
        <taxon>Hymenoptera</taxon>
        <taxon>Apocrita</taxon>
        <taxon>Aculeata</taxon>
        <taxon>Apoidea</taxon>
        <taxon>Anthophila</taxon>
        <taxon>Apidae</taxon>
        <taxon>Melipona</taxon>
    </lineage>
</organism>
<evidence type="ECO:0000313" key="1">
    <source>
        <dbReference type="EMBL" id="KAK1121087.1"/>
    </source>
</evidence>
<keyword evidence="2" id="KW-1185">Reference proteome</keyword>
<dbReference type="EMBL" id="JAHYIQ010000028">
    <property type="protein sequence ID" value="KAK1121087.1"/>
    <property type="molecule type" value="Genomic_DNA"/>
</dbReference>
<accession>A0AA40FLY3</accession>